<gene>
    <name evidence="1" type="ORF">KME15_17590</name>
</gene>
<dbReference type="EMBL" id="JAHHHD010000021">
    <property type="protein sequence ID" value="MBW4660489.1"/>
    <property type="molecule type" value="Genomic_DNA"/>
</dbReference>
<dbReference type="Proteomes" id="UP000757435">
    <property type="component" value="Unassembled WGS sequence"/>
</dbReference>
<protein>
    <submittedName>
        <fullName evidence="1">Uncharacterized protein</fullName>
    </submittedName>
</protein>
<accession>A0A951QEK6</accession>
<name>A0A951QEK6_9CYAN</name>
<evidence type="ECO:0000313" key="1">
    <source>
        <dbReference type="EMBL" id="MBW4660489.1"/>
    </source>
</evidence>
<reference evidence="1" key="1">
    <citation type="submission" date="2021-05" db="EMBL/GenBank/DDBJ databases">
        <authorList>
            <person name="Pietrasiak N."/>
            <person name="Ward R."/>
            <person name="Stajich J.E."/>
            <person name="Kurbessoian T."/>
        </authorList>
    </citation>
    <scope>NUCLEOTIDE SEQUENCE</scope>
    <source>
        <strain evidence="1">UHER 2000/2452</strain>
    </source>
</reference>
<comment type="caution">
    <text evidence="1">The sequence shown here is derived from an EMBL/GenBank/DDBJ whole genome shotgun (WGS) entry which is preliminary data.</text>
</comment>
<sequence>MWSVWLYTPSGGRKFIDRFNTRNEAEHYRQRLGRLIGAPEDVIVCFDPN</sequence>
<proteinExistence type="predicted"/>
<organism evidence="1 2">
    <name type="scientific">Drouetiella hepatica Uher 2000/2452</name>
    <dbReference type="NCBI Taxonomy" id="904376"/>
    <lineage>
        <taxon>Bacteria</taxon>
        <taxon>Bacillati</taxon>
        <taxon>Cyanobacteriota</taxon>
        <taxon>Cyanophyceae</taxon>
        <taxon>Oculatellales</taxon>
        <taxon>Oculatellaceae</taxon>
        <taxon>Drouetiella</taxon>
    </lineage>
</organism>
<evidence type="ECO:0000313" key="2">
    <source>
        <dbReference type="Proteomes" id="UP000757435"/>
    </source>
</evidence>
<dbReference type="AlphaFoldDB" id="A0A951QEK6"/>
<reference evidence="1" key="2">
    <citation type="journal article" date="2022" name="Microbiol. Resour. Announc.">
        <title>Metagenome Sequencing to Explore Phylogenomics of Terrestrial Cyanobacteria.</title>
        <authorList>
            <person name="Ward R.D."/>
            <person name="Stajich J.E."/>
            <person name="Johansen J.R."/>
            <person name="Huntemann M."/>
            <person name="Clum A."/>
            <person name="Foster B."/>
            <person name="Foster B."/>
            <person name="Roux S."/>
            <person name="Palaniappan K."/>
            <person name="Varghese N."/>
            <person name="Mukherjee S."/>
            <person name="Reddy T.B.K."/>
            <person name="Daum C."/>
            <person name="Copeland A."/>
            <person name="Chen I.A."/>
            <person name="Ivanova N.N."/>
            <person name="Kyrpides N.C."/>
            <person name="Shapiro N."/>
            <person name="Eloe-Fadrosh E.A."/>
            <person name="Pietrasiak N."/>
        </authorList>
    </citation>
    <scope>NUCLEOTIDE SEQUENCE</scope>
    <source>
        <strain evidence="1">UHER 2000/2452</strain>
    </source>
</reference>